<dbReference type="PROSITE" id="PS00640">
    <property type="entry name" value="THIOL_PROTEASE_ASN"/>
    <property type="match status" value="1"/>
</dbReference>
<dbReference type="EMBL" id="MN740919">
    <property type="protein sequence ID" value="QHU17883.1"/>
    <property type="molecule type" value="Genomic_DNA"/>
</dbReference>
<evidence type="ECO:0000259" key="4">
    <source>
        <dbReference type="SMART" id="SM00848"/>
    </source>
</evidence>
<dbReference type="Gene3D" id="3.90.70.10">
    <property type="entry name" value="Cysteine proteinases"/>
    <property type="match status" value="1"/>
</dbReference>
<feature type="domain" description="Cathepsin propeptide inhibitor" evidence="4">
    <location>
        <begin position="24"/>
        <end position="80"/>
    </location>
</feature>
<feature type="domain" description="Peptidase C1A papain C-terminal" evidence="3">
    <location>
        <begin position="112"/>
        <end position="330"/>
    </location>
</feature>
<evidence type="ECO:0000256" key="1">
    <source>
        <dbReference type="ARBA" id="ARBA00008455"/>
    </source>
</evidence>
<keyword evidence="2" id="KW-1015">Disulfide bond</keyword>
<dbReference type="InterPro" id="IPR013201">
    <property type="entry name" value="Prot_inhib_I29"/>
</dbReference>
<evidence type="ECO:0008006" key="6">
    <source>
        <dbReference type="Google" id="ProtNLM"/>
    </source>
</evidence>
<dbReference type="GO" id="GO:0008234">
    <property type="term" value="F:cysteine-type peptidase activity"/>
    <property type="evidence" value="ECO:0007669"/>
    <property type="project" value="InterPro"/>
</dbReference>
<dbReference type="InterPro" id="IPR025660">
    <property type="entry name" value="Pept_his_AS"/>
</dbReference>
<dbReference type="InterPro" id="IPR000668">
    <property type="entry name" value="Peptidase_C1A_C"/>
</dbReference>
<dbReference type="InterPro" id="IPR025661">
    <property type="entry name" value="Pept_asp_AS"/>
</dbReference>
<evidence type="ECO:0000259" key="3">
    <source>
        <dbReference type="SMART" id="SM00645"/>
    </source>
</evidence>
<protein>
    <recommendedName>
        <fullName evidence="6">Peptidase C1A papain C-terminal domain-containing protein</fullName>
    </recommendedName>
</protein>
<organism evidence="5">
    <name type="scientific">viral metagenome</name>
    <dbReference type="NCBI Taxonomy" id="1070528"/>
    <lineage>
        <taxon>unclassified sequences</taxon>
        <taxon>metagenomes</taxon>
        <taxon>organismal metagenomes</taxon>
    </lineage>
</organism>
<dbReference type="SMART" id="SM00848">
    <property type="entry name" value="Inhibitor_I29"/>
    <property type="match status" value="1"/>
</dbReference>
<dbReference type="AlphaFoldDB" id="A0A6C0KKR8"/>
<evidence type="ECO:0000313" key="5">
    <source>
        <dbReference type="EMBL" id="QHU17883.1"/>
    </source>
</evidence>
<dbReference type="PANTHER" id="PTHR12411">
    <property type="entry name" value="CYSTEINE PROTEASE FAMILY C1-RELATED"/>
    <property type="match status" value="1"/>
</dbReference>
<dbReference type="InterPro" id="IPR039417">
    <property type="entry name" value="Peptidase_C1A_papain-like"/>
</dbReference>
<dbReference type="InterPro" id="IPR038765">
    <property type="entry name" value="Papain-like_cys_pep_sf"/>
</dbReference>
<dbReference type="InterPro" id="IPR000169">
    <property type="entry name" value="Pept_cys_AS"/>
</dbReference>
<name>A0A6C0KKR8_9ZZZZ</name>
<dbReference type="GO" id="GO:0006508">
    <property type="term" value="P:proteolysis"/>
    <property type="evidence" value="ECO:0007669"/>
    <property type="project" value="InterPro"/>
</dbReference>
<sequence length="331" mass="36963">MRFFSICLLFSSTLHISCGQNSDFETFVQTYNKQYETEEIYNIKKQVYEKNVHKINMLKEYHPSIEFDMNTYGDLTHDEFHGAMKGFQKTTLTKYTRTKSCEAYTYNNSTSTPSSWDWRNQGGVTPVKDQGQCGSCWSFSATGAMEGAWFVSTGQLISLSEQQLVDCSTRYINFGCNGGEMDHAFDYAIDNGMCLETDVPYVAETDSCSDSELNCNKLAYFSSCVDVPSNNEVALEEAVYMNPVSVAIEADTTVFQFYKGGVLDSSKCGTTLDHGVLVVGYGTENNQDYWIVKNSWGSSWGENGYIRIAKTSSTNDNGVCGIAMQPSFIVV</sequence>
<accession>A0A6C0KKR8</accession>
<reference evidence="5" key="1">
    <citation type="journal article" date="2020" name="Nature">
        <title>Giant virus diversity and host interactions through global metagenomics.</title>
        <authorList>
            <person name="Schulz F."/>
            <person name="Roux S."/>
            <person name="Paez-Espino D."/>
            <person name="Jungbluth S."/>
            <person name="Walsh D.A."/>
            <person name="Denef V.J."/>
            <person name="McMahon K.D."/>
            <person name="Konstantinidis K.T."/>
            <person name="Eloe-Fadrosh E.A."/>
            <person name="Kyrpides N.C."/>
            <person name="Woyke T."/>
        </authorList>
    </citation>
    <scope>NUCLEOTIDE SEQUENCE</scope>
    <source>
        <strain evidence="5">GVMAG-S-3300012919-55</strain>
    </source>
</reference>
<dbReference type="CDD" id="cd02248">
    <property type="entry name" value="Peptidase_C1A"/>
    <property type="match status" value="1"/>
</dbReference>
<dbReference type="Pfam" id="PF00112">
    <property type="entry name" value="Peptidase_C1"/>
    <property type="match status" value="1"/>
</dbReference>
<dbReference type="Pfam" id="PF08246">
    <property type="entry name" value="Inhibitor_I29"/>
    <property type="match status" value="1"/>
</dbReference>
<dbReference type="FunFam" id="3.90.70.10:FF:000109">
    <property type="entry name" value="Cysteine protease"/>
    <property type="match status" value="1"/>
</dbReference>
<comment type="similarity">
    <text evidence="1">Belongs to the peptidase C1 family.</text>
</comment>
<dbReference type="InterPro" id="IPR013128">
    <property type="entry name" value="Peptidase_C1A"/>
</dbReference>
<evidence type="ECO:0000256" key="2">
    <source>
        <dbReference type="ARBA" id="ARBA00023157"/>
    </source>
</evidence>
<dbReference type="SMART" id="SM00645">
    <property type="entry name" value="Pept_C1"/>
    <property type="match status" value="1"/>
</dbReference>
<proteinExistence type="inferred from homology"/>
<dbReference type="PROSITE" id="PS00639">
    <property type="entry name" value="THIOL_PROTEASE_HIS"/>
    <property type="match status" value="1"/>
</dbReference>
<dbReference type="PRINTS" id="PR00705">
    <property type="entry name" value="PAPAIN"/>
</dbReference>
<dbReference type="PROSITE" id="PS00139">
    <property type="entry name" value="THIOL_PROTEASE_CYS"/>
    <property type="match status" value="1"/>
</dbReference>
<dbReference type="SUPFAM" id="SSF54001">
    <property type="entry name" value="Cysteine proteinases"/>
    <property type="match status" value="1"/>
</dbReference>